<keyword evidence="4" id="KW-0804">Transcription</keyword>
<gene>
    <name evidence="6" type="ORF">NE237_011757</name>
</gene>
<dbReference type="InterPro" id="IPR015300">
    <property type="entry name" value="DNA-bd_pseudobarrel_sf"/>
</dbReference>
<evidence type="ECO:0000256" key="3">
    <source>
        <dbReference type="ARBA" id="ARBA00023125"/>
    </source>
</evidence>
<organism evidence="6 7">
    <name type="scientific">Protea cynaroides</name>
    <dbReference type="NCBI Taxonomy" id="273540"/>
    <lineage>
        <taxon>Eukaryota</taxon>
        <taxon>Viridiplantae</taxon>
        <taxon>Streptophyta</taxon>
        <taxon>Embryophyta</taxon>
        <taxon>Tracheophyta</taxon>
        <taxon>Spermatophyta</taxon>
        <taxon>Magnoliopsida</taxon>
        <taxon>Proteales</taxon>
        <taxon>Proteaceae</taxon>
        <taxon>Protea</taxon>
    </lineage>
</organism>
<evidence type="ECO:0000256" key="4">
    <source>
        <dbReference type="ARBA" id="ARBA00023163"/>
    </source>
</evidence>
<dbReference type="AlphaFoldDB" id="A0A9Q0GWN6"/>
<keyword evidence="2" id="KW-0805">Transcription regulation</keyword>
<proteinExistence type="predicted"/>
<dbReference type="OrthoDB" id="1915967at2759"/>
<keyword evidence="7" id="KW-1185">Reference proteome</keyword>
<evidence type="ECO:0000256" key="2">
    <source>
        <dbReference type="ARBA" id="ARBA00023015"/>
    </source>
</evidence>
<protein>
    <recommendedName>
        <fullName evidence="8">TF-B3 domain-containing protein</fullName>
    </recommendedName>
</protein>
<reference evidence="6" key="1">
    <citation type="journal article" date="2023" name="Plant J.">
        <title>The genome of the king protea, Protea cynaroides.</title>
        <authorList>
            <person name="Chang J."/>
            <person name="Duong T.A."/>
            <person name="Schoeman C."/>
            <person name="Ma X."/>
            <person name="Roodt D."/>
            <person name="Barker N."/>
            <person name="Li Z."/>
            <person name="Van de Peer Y."/>
            <person name="Mizrachi E."/>
        </authorList>
    </citation>
    <scope>NUCLEOTIDE SEQUENCE</scope>
    <source>
        <tissue evidence="6">Young leaves</tissue>
    </source>
</reference>
<dbReference type="SUPFAM" id="SSF101936">
    <property type="entry name" value="DNA-binding pseudobarrel domain"/>
    <property type="match status" value="1"/>
</dbReference>
<sequence>MMIPTFYYDFFNPDAPPQLVYIRVDNGPLQTRDLIEQWPIKKVLTVRDVNCSQILMPQNQVEDYILPRLLPEERNSINRGEPLQITVRDLDTLTEHRLCLWNNGSSSYVLASGWSSSFVWRRRLKVGEEVGFYWDQRLRELRFTVLSRPPVPRQE</sequence>
<dbReference type="InterPro" id="IPR051442">
    <property type="entry name" value="B3_domain"/>
</dbReference>
<keyword evidence="3" id="KW-0238">DNA-binding</keyword>
<dbReference type="Proteomes" id="UP001141806">
    <property type="component" value="Unassembled WGS sequence"/>
</dbReference>
<accession>A0A9Q0GWN6</accession>
<comment type="subcellular location">
    <subcellularLocation>
        <location evidence="1">Nucleus</location>
    </subcellularLocation>
</comment>
<evidence type="ECO:0000313" key="7">
    <source>
        <dbReference type="Proteomes" id="UP001141806"/>
    </source>
</evidence>
<dbReference type="GO" id="GO:0005634">
    <property type="term" value="C:nucleus"/>
    <property type="evidence" value="ECO:0007669"/>
    <property type="project" value="UniProtKB-SubCell"/>
</dbReference>
<dbReference type="InterPro" id="IPR003340">
    <property type="entry name" value="B3_DNA-bd"/>
</dbReference>
<evidence type="ECO:0000256" key="5">
    <source>
        <dbReference type="ARBA" id="ARBA00023242"/>
    </source>
</evidence>
<name>A0A9Q0GWN6_9MAGN</name>
<evidence type="ECO:0008006" key="8">
    <source>
        <dbReference type="Google" id="ProtNLM"/>
    </source>
</evidence>
<dbReference type="CDD" id="cd10017">
    <property type="entry name" value="B3_DNA"/>
    <property type="match status" value="1"/>
</dbReference>
<evidence type="ECO:0000256" key="1">
    <source>
        <dbReference type="ARBA" id="ARBA00004123"/>
    </source>
</evidence>
<dbReference type="PANTHER" id="PTHR34269">
    <property type="entry name" value="TRANSCRIPTION FACTOR B3-DOMAIN FAMILY-RELATED"/>
    <property type="match status" value="1"/>
</dbReference>
<evidence type="ECO:0000313" key="6">
    <source>
        <dbReference type="EMBL" id="KAJ4954974.1"/>
    </source>
</evidence>
<dbReference type="Gene3D" id="2.40.330.10">
    <property type="entry name" value="DNA-binding pseudobarrel domain"/>
    <property type="match status" value="1"/>
</dbReference>
<comment type="caution">
    <text evidence="6">The sequence shown here is derived from an EMBL/GenBank/DDBJ whole genome shotgun (WGS) entry which is preliminary data.</text>
</comment>
<dbReference type="GO" id="GO:0003677">
    <property type="term" value="F:DNA binding"/>
    <property type="evidence" value="ECO:0007669"/>
    <property type="project" value="UniProtKB-KW"/>
</dbReference>
<dbReference type="EMBL" id="JAMYWD010000011">
    <property type="protein sequence ID" value="KAJ4954974.1"/>
    <property type="molecule type" value="Genomic_DNA"/>
</dbReference>
<keyword evidence="5" id="KW-0539">Nucleus</keyword>
<dbReference type="PANTHER" id="PTHR34269:SF11">
    <property type="entry name" value="B3 DOMAIN PROTEIN"/>
    <property type="match status" value="1"/>
</dbReference>